<feature type="transmembrane region" description="Helical" evidence="7">
    <location>
        <begin position="21"/>
        <end position="44"/>
    </location>
</feature>
<keyword evidence="2" id="KW-0964">Secreted</keyword>
<dbReference type="GO" id="GO:0072562">
    <property type="term" value="C:blood microparticle"/>
    <property type="evidence" value="ECO:0007669"/>
    <property type="project" value="TreeGrafter"/>
</dbReference>
<organism evidence="9 10">
    <name type="scientific">Pygocentrus nattereri</name>
    <name type="common">Red-bellied piranha</name>
    <dbReference type="NCBI Taxonomy" id="42514"/>
    <lineage>
        <taxon>Eukaryota</taxon>
        <taxon>Metazoa</taxon>
        <taxon>Chordata</taxon>
        <taxon>Craniata</taxon>
        <taxon>Vertebrata</taxon>
        <taxon>Euteleostomi</taxon>
        <taxon>Actinopterygii</taxon>
        <taxon>Neopterygii</taxon>
        <taxon>Teleostei</taxon>
        <taxon>Ostariophysi</taxon>
        <taxon>Characiformes</taxon>
        <taxon>Characoidei</taxon>
        <taxon>Pygocentrus</taxon>
    </lineage>
</organism>
<dbReference type="Gene3D" id="3.10.450.10">
    <property type="match status" value="2"/>
</dbReference>
<keyword evidence="4" id="KW-0677">Repeat</keyword>
<dbReference type="CTD" id="567406"/>
<dbReference type="AlphaFoldDB" id="A0A3B4E249"/>
<evidence type="ECO:0000313" key="9">
    <source>
        <dbReference type="Ensembl" id="ENSPNAP00000029768.1"/>
    </source>
</evidence>
<keyword evidence="10" id="KW-1185">Reference proteome</keyword>
<feature type="domain" description="Cystatin fetuin-A-type" evidence="8">
    <location>
        <begin position="42"/>
        <end position="158"/>
    </location>
</feature>
<keyword evidence="7" id="KW-0812">Transmembrane</keyword>
<dbReference type="RefSeq" id="XP_017558963.1">
    <property type="nucleotide sequence ID" value="XM_017703474.1"/>
</dbReference>
<dbReference type="OMA" id="KVWPRQP"/>
<sequence length="379" mass="40590">MHRVTFTQQEQQSSTKAFTAALVMKLQTTLAVLSLLLVGSWALLPPMPNITLPSCNSLEAQEGAQVALDFINNQHTHGYKYALNQIEDIKIYSMPDGKEVYKMELEFLETKCHVLDPTPSALCPVRPKHETAVEADCDVALSKAAGVLSVVAFKCKTETETPDHSCVGCFDLIAFNDTDAAQLIQGSLDDFNRNNNLSAVFALLEVGRLSSQVVKGVLKIRAEYAIIETNCTGIDDGACVPLSHTVARHGFCRSESLISPVDCKIFHPLIQLVDPNVNASVAAAPPPVLLHAHTAGPGYSPAIHTLKHHKLTPLHDPTASGLVSAESAESREATVVLDVPTAPIVKRDVAPVVVGAQPADAPVAGAVPLIRCPGRVIHF</sequence>
<evidence type="ECO:0000256" key="1">
    <source>
        <dbReference type="ARBA" id="ARBA00004613"/>
    </source>
</evidence>
<dbReference type="STRING" id="42514.ENSPNAP00000029768"/>
<dbReference type="InterPro" id="IPR050735">
    <property type="entry name" value="Kininogen_Fetuin_HRG"/>
</dbReference>
<dbReference type="InterPro" id="IPR046350">
    <property type="entry name" value="Cystatin_sf"/>
</dbReference>
<dbReference type="InterPro" id="IPR025760">
    <property type="entry name" value="Cystatin_Fetuin_A"/>
</dbReference>
<reference evidence="9" key="2">
    <citation type="submission" date="2025-08" db="UniProtKB">
        <authorList>
            <consortium name="Ensembl"/>
        </authorList>
    </citation>
    <scope>IDENTIFICATION</scope>
</reference>
<accession>A0A3B4E249</accession>
<dbReference type="PROSITE" id="PS51529">
    <property type="entry name" value="CYSTATIN_FETUIN_A"/>
    <property type="match status" value="1"/>
</dbReference>
<dbReference type="OrthoDB" id="8780871at2759"/>
<reference evidence="9" key="3">
    <citation type="submission" date="2025-09" db="UniProtKB">
        <authorList>
            <consortium name="Ensembl"/>
        </authorList>
    </citation>
    <scope>IDENTIFICATION</scope>
</reference>
<evidence type="ECO:0000256" key="2">
    <source>
        <dbReference type="ARBA" id="ARBA00022525"/>
    </source>
</evidence>
<evidence type="ECO:0000256" key="3">
    <source>
        <dbReference type="ARBA" id="ARBA00022729"/>
    </source>
</evidence>
<keyword evidence="3" id="KW-0732">Signal</keyword>
<dbReference type="Pfam" id="PF00031">
    <property type="entry name" value="Cystatin"/>
    <property type="match status" value="1"/>
</dbReference>
<evidence type="ECO:0000313" key="10">
    <source>
        <dbReference type="Proteomes" id="UP001501920"/>
    </source>
</evidence>
<evidence type="ECO:0000256" key="4">
    <source>
        <dbReference type="ARBA" id="ARBA00022737"/>
    </source>
</evidence>
<keyword evidence="6" id="KW-0325">Glycoprotein</keyword>
<evidence type="ECO:0000256" key="5">
    <source>
        <dbReference type="ARBA" id="ARBA00023157"/>
    </source>
</evidence>
<proteinExistence type="predicted"/>
<dbReference type="GeneTree" id="ENSGT00950000182930"/>
<dbReference type="Ensembl" id="ENSPNAT00000035748.2">
    <property type="protein sequence ID" value="ENSPNAP00000029768.1"/>
    <property type="gene ID" value="ENSPNAG00000016070.2"/>
</dbReference>
<keyword evidence="7" id="KW-0472">Membrane</keyword>
<dbReference type="GO" id="GO:0031012">
    <property type="term" value="C:extracellular matrix"/>
    <property type="evidence" value="ECO:0007669"/>
    <property type="project" value="TreeGrafter"/>
</dbReference>
<dbReference type="CDD" id="cd00042">
    <property type="entry name" value="CY"/>
    <property type="match status" value="1"/>
</dbReference>
<keyword evidence="7" id="KW-1133">Transmembrane helix</keyword>
<evidence type="ECO:0000259" key="8">
    <source>
        <dbReference type="PROSITE" id="PS51529"/>
    </source>
</evidence>
<dbReference type="GeneID" id="108430772"/>
<reference evidence="9 10" key="1">
    <citation type="submission" date="2020-10" db="EMBL/GenBank/DDBJ databases">
        <title>Pygocentrus nattereri (red-bellied piranha) genome, fPygNat1, primary haplotype.</title>
        <authorList>
            <person name="Myers G."/>
            <person name="Meyer A."/>
            <person name="Karagic N."/>
            <person name="Pippel M."/>
            <person name="Winkler S."/>
            <person name="Tracey A."/>
            <person name="Wood J."/>
            <person name="Formenti G."/>
            <person name="Howe K."/>
            <person name="Fedrigo O."/>
            <person name="Jarvis E.D."/>
        </authorList>
    </citation>
    <scope>NUCLEOTIDE SEQUENCE [LARGE SCALE GENOMIC DNA]</scope>
</reference>
<dbReference type="GO" id="GO:0004869">
    <property type="term" value="F:cysteine-type endopeptidase inhibitor activity"/>
    <property type="evidence" value="ECO:0007669"/>
    <property type="project" value="InterPro"/>
</dbReference>
<comment type="subcellular location">
    <subcellularLocation>
        <location evidence="1">Secreted</location>
    </subcellularLocation>
</comment>
<dbReference type="InterPro" id="IPR000010">
    <property type="entry name" value="Cystatin_dom"/>
</dbReference>
<protein>
    <recommendedName>
        <fullName evidence="8">Cystatin fetuin-A-type domain-containing protein</fullName>
    </recommendedName>
</protein>
<dbReference type="PANTHER" id="PTHR13814:SF6">
    <property type="entry name" value="ALPHA-2-HS-GLYCOPROTEIN"/>
    <property type="match status" value="1"/>
</dbReference>
<name>A0A3B4E249_PYGNA</name>
<dbReference type="Proteomes" id="UP001501920">
    <property type="component" value="Chromosome 2"/>
</dbReference>
<dbReference type="SMART" id="SM00043">
    <property type="entry name" value="CY"/>
    <property type="match status" value="2"/>
</dbReference>
<evidence type="ECO:0000256" key="7">
    <source>
        <dbReference type="SAM" id="Phobius"/>
    </source>
</evidence>
<keyword evidence="5" id="KW-1015">Disulfide bond</keyword>
<dbReference type="PANTHER" id="PTHR13814">
    <property type="entry name" value="FETUIN"/>
    <property type="match status" value="1"/>
</dbReference>
<dbReference type="SUPFAM" id="SSF54403">
    <property type="entry name" value="Cystatin/monellin"/>
    <property type="match status" value="2"/>
</dbReference>
<evidence type="ECO:0000256" key="6">
    <source>
        <dbReference type="ARBA" id="ARBA00023180"/>
    </source>
</evidence>